<dbReference type="KEGG" id="pfer:IRI77_35070"/>
<evidence type="ECO:0000313" key="2">
    <source>
        <dbReference type="EMBL" id="QOY87902.1"/>
    </source>
</evidence>
<name>A0A7S7NQG6_PALFE</name>
<dbReference type="AlphaFoldDB" id="A0A7S7NQG6"/>
<dbReference type="EMBL" id="CP063849">
    <property type="protein sequence ID" value="QOY87902.1"/>
    <property type="molecule type" value="Genomic_DNA"/>
</dbReference>
<sequence length="345" mass="36857">MTRYDMLRLGLLAAPFASSALLSGNASRKTVLVVQEGLGQVILFPPDHPERKKAVRVGEKPHEIEVTPDGRTAFVSNFGLLEVNHQIGTPGTTISVLDVRAGLEHARFQLPTGCTAPHGLKLRPPKHRELFTNTEVGREAMVVFDAASGMVLRTFDLPPSVHNFIFQAEGRSLFAFTTTGRVLKVDPEDGAILAQTEIAAPRGLGWTADRRRLIVGGRNELVLLNPGDLSVESRFGNLGTGQIFYPSASGDGRWILAPAVLDGFLLVIDAKTGEVAQRIQTGSPLLAVPDGDHTWISNVLVPPQMMPRGAAPRNGGLALLDLRTMAATPVDGIPDANGIAVAAAR</sequence>
<gene>
    <name evidence="2" type="ORF">IRI77_35070</name>
</gene>
<dbReference type="RefSeq" id="WP_194449569.1">
    <property type="nucleotide sequence ID" value="NZ_CP063849.1"/>
</dbReference>
<dbReference type="PANTHER" id="PTHR47197:SF3">
    <property type="entry name" value="DIHYDRO-HEME D1 DEHYDROGENASE"/>
    <property type="match status" value="1"/>
</dbReference>
<dbReference type="InterPro" id="IPR015943">
    <property type="entry name" value="WD40/YVTN_repeat-like_dom_sf"/>
</dbReference>
<feature type="signal peptide" evidence="1">
    <location>
        <begin position="1"/>
        <end position="19"/>
    </location>
</feature>
<dbReference type="SUPFAM" id="SSF50969">
    <property type="entry name" value="YVTN repeat-like/Quinoprotein amine dehydrogenase"/>
    <property type="match status" value="1"/>
</dbReference>
<proteinExistence type="predicted"/>
<dbReference type="Gene3D" id="2.130.10.10">
    <property type="entry name" value="YVTN repeat-like/Quinoprotein amine dehydrogenase"/>
    <property type="match status" value="2"/>
</dbReference>
<evidence type="ECO:0000313" key="3">
    <source>
        <dbReference type="Proteomes" id="UP000593892"/>
    </source>
</evidence>
<dbReference type="PANTHER" id="PTHR47197">
    <property type="entry name" value="PROTEIN NIRF"/>
    <property type="match status" value="1"/>
</dbReference>
<feature type="chain" id="PRO_5032932468" evidence="1">
    <location>
        <begin position="20"/>
        <end position="345"/>
    </location>
</feature>
<reference evidence="2 3" key="1">
    <citation type="submission" date="2020-10" db="EMBL/GenBank/DDBJ databases">
        <title>Complete genome sequence of Paludibaculum fermentans P105T, a facultatively anaerobic acidobacterium capable of dissimilatory Fe(III) reduction.</title>
        <authorList>
            <person name="Dedysh S.N."/>
            <person name="Beletsky A.V."/>
            <person name="Kulichevskaya I.S."/>
            <person name="Mardanov A.V."/>
            <person name="Ravin N.V."/>
        </authorList>
    </citation>
    <scope>NUCLEOTIDE SEQUENCE [LARGE SCALE GENOMIC DNA]</scope>
    <source>
        <strain evidence="2 3">P105</strain>
    </source>
</reference>
<keyword evidence="3" id="KW-1185">Reference proteome</keyword>
<accession>A0A7S7NQG6</accession>
<dbReference type="Proteomes" id="UP000593892">
    <property type="component" value="Chromosome"/>
</dbReference>
<keyword evidence="1" id="KW-0732">Signal</keyword>
<protein>
    <submittedName>
        <fullName evidence="2">Uncharacterized protein</fullName>
    </submittedName>
</protein>
<evidence type="ECO:0000256" key="1">
    <source>
        <dbReference type="SAM" id="SignalP"/>
    </source>
</evidence>
<dbReference type="InterPro" id="IPR051200">
    <property type="entry name" value="Host-pathogen_enzymatic-act"/>
</dbReference>
<dbReference type="InterPro" id="IPR011044">
    <property type="entry name" value="Quino_amine_DH_bsu"/>
</dbReference>
<organism evidence="2 3">
    <name type="scientific">Paludibaculum fermentans</name>
    <dbReference type="NCBI Taxonomy" id="1473598"/>
    <lineage>
        <taxon>Bacteria</taxon>
        <taxon>Pseudomonadati</taxon>
        <taxon>Acidobacteriota</taxon>
        <taxon>Terriglobia</taxon>
        <taxon>Bryobacterales</taxon>
        <taxon>Bryobacteraceae</taxon>
        <taxon>Paludibaculum</taxon>
    </lineage>
</organism>